<evidence type="ECO:0000313" key="2">
    <source>
        <dbReference type="EMBL" id="MBC8591959.1"/>
    </source>
</evidence>
<comment type="caution">
    <text evidence="2">The sequence shown here is derived from an EMBL/GenBank/DDBJ whole genome shotgun (WGS) entry which is preliminary data.</text>
</comment>
<organism evidence="2 3">
    <name type="scientific">Jilunia laotingensis</name>
    <dbReference type="NCBI Taxonomy" id="2763675"/>
    <lineage>
        <taxon>Bacteria</taxon>
        <taxon>Pseudomonadati</taxon>
        <taxon>Bacteroidota</taxon>
        <taxon>Bacteroidia</taxon>
        <taxon>Bacteroidales</taxon>
        <taxon>Bacteroidaceae</taxon>
        <taxon>Jilunia</taxon>
    </lineage>
</organism>
<accession>A0A926IN75</accession>
<evidence type="ECO:0000313" key="3">
    <source>
        <dbReference type="Proteomes" id="UP000651085"/>
    </source>
</evidence>
<dbReference type="InterPro" id="IPR032214">
    <property type="entry name" value="DUF5033"/>
</dbReference>
<dbReference type="AlphaFoldDB" id="A0A926IN75"/>
<feature type="signal peptide" evidence="1">
    <location>
        <begin position="1"/>
        <end position="22"/>
    </location>
</feature>
<protein>
    <submittedName>
        <fullName evidence="2">DUF5033 domain-containing protein</fullName>
    </submittedName>
</protein>
<keyword evidence="1" id="KW-0732">Signal</keyword>
<reference evidence="2" key="1">
    <citation type="submission" date="2020-08" db="EMBL/GenBank/DDBJ databases">
        <title>Genome public.</title>
        <authorList>
            <person name="Liu C."/>
            <person name="Sun Q."/>
        </authorList>
    </citation>
    <scope>NUCLEOTIDE SEQUENCE</scope>
    <source>
        <strain evidence="2">N12</strain>
    </source>
</reference>
<feature type="chain" id="PRO_5038657669" evidence="1">
    <location>
        <begin position="23"/>
        <end position="207"/>
    </location>
</feature>
<dbReference type="Pfam" id="PF16436">
    <property type="entry name" value="DUF5033"/>
    <property type="match status" value="1"/>
</dbReference>
<dbReference type="Proteomes" id="UP000651085">
    <property type="component" value="Unassembled WGS sequence"/>
</dbReference>
<gene>
    <name evidence="2" type="ORF">H8744_01630</name>
</gene>
<name>A0A926IN75_9BACT</name>
<proteinExistence type="predicted"/>
<dbReference type="PROSITE" id="PS51257">
    <property type="entry name" value="PROKAR_LIPOPROTEIN"/>
    <property type="match status" value="1"/>
</dbReference>
<evidence type="ECO:0000256" key="1">
    <source>
        <dbReference type="SAM" id="SignalP"/>
    </source>
</evidence>
<keyword evidence="3" id="KW-1185">Reference proteome</keyword>
<dbReference type="EMBL" id="JACRTF010000001">
    <property type="protein sequence ID" value="MBC8591959.1"/>
    <property type="molecule type" value="Genomic_DNA"/>
</dbReference>
<sequence length="207" mass="23022">MKTIYSFIVIAIVLGFTSCSTAENETIEENSLFESVKSTYGVENASYNVADAGNIPAVSTEEMRGVLEALRQNSKTMHDCTLTTDGKYEKVIMTGNYKADTRSAAAGEGFVLNVALKFSNEKDQVYYWGTDYSYSSDLFDWRAQGMSLAPVVGGDGYTYGFESQSYLYFKIIDEGGLLVKVPIVFKGDYNFRNQAGTYSFQLLKYSK</sequence>
<dbReference type="RefSeq" id="WP_262433177.1">
    <property type="nucleotide sequence ID" value="NZ_JACRTF010000001.1"/>
</dbReference>